<proteinExistence type="inferred from homology"/>
<keyword evidence="6" id="KW-0119">Carbohydrate metabolism</keyword>
<comment type="similarity">
    <text evidence="1">Belongs to the metallo-dependent hydrolases superfamily. NagA family.</text>
</comment>
<evidence type="ECO:0000313" key="12">
    <source>
        <dbReference type="EMBL" id="KAG2177470.1"/>
    </source>
</evidence>
<evidence type="ECO:0000256" key="1">
    <source>
        <dbReference type="ARBA" id="ARBA00010716"/>
    </source>
</evidence>
<dbReference type="PANTHER" id="PTHR11113:SF14">
    <property type="entry name" value="N-ACETYLGLUCOSAMINE-6-PHOSPHATE DEACETYLASE"/>
    <property type="match status" value="1"/>
</dbReference>
<evidence type="ECO:0000256" key="3">
    <source>
        <dbReference type="ARBA" id="ARBA00018029"/>
    </source>
</evidence>
<dbReference type="GO" id="GO:0006046">
    <property type="term" value="P:N-acetylglucosamine catabolic process"/>
    <property type="evidence" value="ECO:0007669"/>
    <property type="project" value="TreeGrafter"/>
</dbReference>
<dbReference type="GO" id="GO:0008448">
    <property type="term" value="F:N-acetylglucosamine-6-phosphate deacetylase activity"/>
    <property type="evidence" value="ECO:0007669"/>
    <property type="project" value="UniProtKB-EC"/>
</dbReference>
<feature type="binding site" evidence="9">
    <location>
        <position position="157"/>
    </location>
    <ligand>
        <name>substrate</name>
    </ligand>
</feature>
<dbReference type="OrthoDB" id="10264777at2759"/>
<gene>
    <name evidence="12" type="ORF">INT44_007981</name>
</gene>
<feature type="binding site" evidence="10">
    <location>
        <position position="146"/>
    </location>
    <ligand>
        <name>Zn(2+)</name>
        <dbReference type="ChEBI" id="CHEBI:29105"/>
    </ligand>
</feature>
<dbReference type="Gene3D" id="3.20.20.140">
    <property type="entry name" value="Metal-dependent hydrolases"/>
    <property type="match status" value="1"/>
</dbReference>
<feature type="active site" description="Proton donor/acceptor" evidence="8">
    <location>
        <position position="321"/>
    </location>
</feature>
<evidence type="ECO:0000256" key="8">
    <source>
        <dbReference type="PIRSR" id="PIRSR038994-1"/>
    </source>
</evidence>
<sequence>MVATASSSKISKIVNARLLLDHKIVQDSYLWFQDGKIIHPQNLFFDQHRDADEIIDAKGALVVPGYLDIQINGGYGIDFADNEGSLEKIQDDINTVAKGLLQYGCTAFCPTVVSSAPEVYNKVLPLLNKRKGDAKKGSEILGAHIEGPFISHEKKGAHNQAIFRTGKNGVREFDEAYGPELMKGSEAVSIITVAPEIEGVIDVIPELAKRDICVSIGHSAATISEAETAVTKGATLITHLFNAMLPFHHRDPGMIGVLGAVDLPVPENPLRHPAASNTSPYRNKPDPRPFYGLIVDGVHVHPNSVRIAYYAHPKGCVLVTDALSALGLPRGVYSLGGRDVEVDDNGAAYIKGTNTLAGSTITIDQSVRNFRNFTKCTMVEAIEAATLHPAQVLGISDRKGTLNPGGDADLLFLNDDLEIQRVFVYGEEVELHKTK</sequence>
<dbReference type="PIRSF" id="PIRSF038994">
    <property type="entry name" value="NagA"/>
    <property type="match status" value="1"/>
</dbReference>
<dbReference type="EC" id="3.5.1.25" evidence="2"/>
<name>A0A8H7UC41_9FUNG</name>
<comment type="cofactor">
    <cofactor evidence="10">
        <name>a divalent metal cation</name>
        <dbReference type="ChEBI" id="CHEBI:60240"/>
    </cofactor>
    <text evidence="10">Binds 1 divalent metal cation per subunit.</text>
</comment>
<evidence type="ECO:0000256" key="2">
    <source>
        <dbReference type="ARBA" id="ARBA00011899"/>
    </source>
</evidence>
<feature type="domain" description="Amidohydrolase-related" evidence="11">
    <location>
        <begin position="61"/>
        <end position="429"/>
    </location>
</feature>
<dbReference type="InterPro" id="IPR011059">
    <property type="entry name" value="Metal-dep_hydrolase_composite"/>
</dbReference>
<evidence type="ECO:0000256" key="4">
    <source>
        <dbReference type="ARBA" id="ARBA00022723"/>
    </source>
</evidence>
<keyword evidence="4 10" id="KW-0479">Metal-binding</keyword>
<dbReference type="PANTHER" id="PTHR11113">
    <property type="entry name" value="N-ACETYLGLUCOSAMINE-6-PHOSPHATE DEACETYLASE"/>
    <property type="match status" value="1"/>
</dbReference>
<dbReference type="SUPFAM" id="SSF51338">
    <property type="entry name" value="Composite domain of metallo-dependent hydrolases"/>
    <property type="match status" value="1"/>
</dbReference>
<dbReference type="SUPFAM" id="SSF51556">
    <property type="entry name" value="Metallo-dependent hydrolases"/>
    <property type="match status" value="1"/>
</dbReference>
<evidence type="ECO:0000256" key="5">
    <source>
        <dbReference type="ARBA" id="ARBA00022801"/>
    </source>
</evidence>
<feature type="binding site" evidence="9">
    <location>
        <begin position="356"/>
        <end position="358"/>
    </location>
    <ligand>
        <name>substrate</name>
    </ligand>
</feature>
<feature type="binding site" evidence="9">
    <location>
        <begin position="242"/>
        <end position="243"/>
    </location>
    <ligand>
        <name>substrate</name>
    </ligand>
</feature>
<dbReference type="Gene3D" id="2.30.40.10">
    <property type="entry name" value="Urease, subunit C, domain 1"/>
    <property type="match status" value="1"/>
</dbReference>
<feature type="binding site" evidence="10">
    <location>
        <position position="239"/>
    </location>
    <ligand>
        <name>Zn(2+)</name>
        <dbReference type="ChEBI" id="CHEBI:29105"/>
    </ligand>
</feature>
<feature type="binding site" evidence="10">
    <location>
        <position position="218"/>
    </location>
    <ligand>
        <name>Zn(2+)</name>
        <dbReference type="ChEBI" id="CHEBI:29105"/>
    </ligand>
</feature>
<keyword evidence="5" id="KW-0378">Hydrolase</keyword>
<dbReference type="Proteomes" id="UP000612746">
    <property type="component" value="Unassembled WGS sequence"/>
</dbReference>
<evidence type="ECO:0000259" key="11">
    <source>
        <dbReference type="Pfam" id="PF01979"/>
    </source>
</evidence>
<dbReference type="FunFam" id="3.20.20.140:FF:000065">
    <property type="entry name" value="N-acetylglucosamine-6-phosphate deacetylase"/>
    <property type="match status" value="1"/>
</dbReference>
<keyword evidence="13" id="KW-1185">Reference proteome</keyword>
<evidence type="ECO:0000256" key="6">
    <source>
        <dbReference type="ARBA" id="ARBA00023277"/>
    </source>
</evidence>
<dbReference type="EMBL" id="JAEPRA010000012">
    <property type="protein sequence ID" value="KAG2177470.1"/>
    <property type="molecule type" value="Genomic_DNA"/>
</dbReference>
<protein>
    <recommendedName>
        <fullName evidence="3">N-acetylglucosamine-6-phosphate deacetylase</fullName>
        <ecNumber evidence="2">3.5.1.25</ecNumber>
    </recommendedName>
</protein>
<comment type="catalytic activity">
    <reaction evidence="7">
        <text>N-acetyl-D-glucosamine 6-phosphate + H2O = D-glucosamine 6-phosphate + acetate</text>
        <dbReference type="Rhea" id="RHEA:22936"/>
        <dbReference type="ChEBI" id="CHEBI:15377"/>
        <dbReference type="ChEBI" id="CHEBI:30089"/>
        <dbReference type="ChEBI" id="CHEBI:57513"/>
        <dbReference type="ChEBI" id="CHEBI:58725"/>
        <dbReference type="EC" id="3.5.1.25"/>
    </reaction>
</comment>
<reference evidence="12" key="1">
    <citation type="submission" date="2020-12" db="EMBL/GenBank/DDBJ databases">
        <title>Metabolic potential, ecology and presence of endohyphal bacteria is reflected in genomic diversity of Mucoromycotina.</title>
        <authorList>
            <person name="Muszewska A."/>
            <person name="Okrasinska A."/>
            <person name="Steczkiewicz K."/>
            <person name="Drgas O."/>
            <person name="Orlowska M."/>
            <person name="Perlinska-Lenart U."/>
            <person name="Aleksandrzak-Piekarczyk T."/>
            <person name="Szatraj K."/>
            <person name="Zielenkiewicz U."/>
            <person name="Pilsyk S."/>
            <person name="Malc E."/>
            <person name="Mieczkowski P."/>
            <person name="Kruszewska J.S."/>
            <person name="Biernat P."/>
            <person name="Pawlowska J."/>
        </authorList>
    </citation>
    <scope>NUCLEOTIDE SEQUENCE</scope>
    <source>
        <strain evidence="12">WA0000051536</strain>
    </source>
</reference>
<evidence type="ECO:0000256" key="10">
    <source>
        <dbReference type="PIRSR" id="PIRSR038994-3"/>
    </source>
</evidence>
<feature type="binding site" evidence="9">
    <location>
        <position position="250"/>
    </location>
    <ligand>
        <name>substrate</name>
    </ligand>
</feature>
<accession>A0A8H7UC41</accession>
<evidence type="ECO:0000256" key="9">
    <source>
        <dbReference type="PIRSR" id="PIRSR038994-2"/>
    </source>
</evidence>
<dbReference type="InterPro" id="IPR003764">
    <property type="entry name" value="GlcNAc_6-P_deAcase"/>
</dbReference>
<dbReference type="InterPro" id="IPR006680">
    <property type="entry name" value="Amidohydro-rel"/>
</dbReference>
<dbReference type="InterPro" id="IPR032466">
    <property type="entry name" value="Metal_Hydrolase"/>
</dbReference>
<evidence type="ECO:0000313" key="13">
    <source>
        <dbReference type="Proteomes" id="UP000612746"/>
    </source>
</evidence>
<evidence type="ECO:0000256" key="7">
    <source>
        <dbReference type="ARBA" id="ARBA00047647"/>
    </source>
</evidence>
<organism evidence="12 13">
    <name type="scientific">Umbelopsis vinacea</name>
    <dbReference type="NCBI Taxonomy" id="44442"/>
    <lineage>
        <taxon>Eukaryota</taxon>
        <taxon>Fungi</taxon>
        <taxon>Fungi incertae sedis</taxon>
        <taxon>Mucoromycota</taxon>
        <taxon>Mucoromycotina</taxon>
        <taxon>Umbelopsidomycetes</taxon>
        <taxon>Umbelopsidales</taxon>
        <taxon>Umbelopsidaceae</taxon>
        <taxon>Umbelopsis</taxon>
    </lineage>
</organism>
<dbReference type="AlphaFoldDB" id="A0A8H7UC41"/>
<dbReference type="Pfam" id="PF01979">
    <property type="entry name" value="Amidohydro_1"/>
    <property type="match status" value="1"/>
</dbReference>
<comment type="caution">
    <text evidence="12">The sequence shown here is derived from an EMBL/GenBank/DDBJ whole genome shotgun (WGS) entry which is preliminary data.</text>
</comment>
<dbReference type="CDD" id="cd00854">
    <property type="entry name" value="NagA"/>
    <property type="match status" value="1"/>
</dbReference>
<feature type="binding site" evidence="9">
    <location>
        <position position="299"/>
    </location>
    <ligand>
        <name>substrate</name>
    </ligand>
</feature>
<dbReference type="GO" id="GO:0046872">
    <property type="term" value="F:metal ion binding"/>
    <property type="evidence" value="ECO:0007669"/>
    <property type="project" value="UniProtKB-KW"/>
</dbReference>